<organism evidence="1 2">
    <name type="scientific">Glossina pallidipes</name>
    <name type="common">Tsetse fly</name>
    <dbReference type="NCBI Taxonomy" id="7398"/>
    <lineage>
        <taxon>Eukaryota</taxon>
        <taxon>Metazoa</taxon>
        <taxon>Ecdysozoa</taxon>
        <taxon>Arthropoda</taxon>
        <taxon>Hexapoda</taxon>
        <taxon>Insecta</taxon>
        <taxon>Pterygota</taxon>
        <taxon>Neoptera</taxon>
        <taxon>Endopterygota</taxon>
        <taxon>Diptera</taxon>
        <taxon>Brachycera</taxon>
        <taxon>Muscomorpha</taxon>
        <taxon>Hippoboscoidea</taxon>
        <taxon>Glossinidae</taxon>
        <taxon>Glossina</taxon>
    </lineage>
</organism>
<proteinExistence type="predicted"/>
<protein>
    <submittedName>
        <fullName evidence="1">Uncharacterized protein</fullName>
    </submittedName>
</protein>
<name>A0A1A9ZJS9_GLOPL</name>
<reference evidence="2" key="1">
    <citation type="submission" date="2014-03" db="EMBL/GenBank/DDBJ databases">
        <authorList>
            <person name="Aksoy S."/>
            <person name="Warren W."/>
            <person name="Wilson R.K."/>
        </authorList>
    </citation>
    <scope>NUCLEOTIDE SEQUENCE [LARGE SCALE GENOMIC DNA]</scope>
    <source>
        <strain evidence="2">IAEA</strain>
    </source>
</reference>
<dbReference type="EnsemblMetazoa" id="GPAI017016-RA">
    <property type="protein sequence ID" value="GPAI017016-PA"/>
    <property type="gene ID" value="GPAI017016"/>
</dbReference>
<dbReference type="VEuPathDB" id="VectorBase:GPAI017016"/>
<dbReference type="Proteomes" id="UP000092445">
    <property type="component" value="Unassembled WGS sequence"/>
</dbReference>
<dbReference type="AlphaFoldDB" id="A0A1A9ZJS9"/>
<accession>A0A1A9ZJS9</accession>
<evidence type="ECO:0000313" key="2">
    <source>
        <dbReference type="Proteomes" id="UP000092445"/>
    </source>
</evidence>
<reference evidence="1" key="2">
    <citation type="submission" date="2020-05" db="UniProtKB">
        <authorList>
            <consortium name="EnsemblMetazoa"/>
        </authorList>
    </citation>
    <scope>IDENTIFICATION</scope>
    <source>
        <strain evidence="1">IAEA</strain>
    </source>
</reference>
<evidence type="ECO:0000313" key="1">
    <source>
        <dbReference type="EnsemblMetazoa" id="GPAI017016-PA"/>
    </source>
</evidence>
<keyword evidence="2" id="KW-1185">Reference proteome</keyword>
<sequence length="101" mass="11905">MKRLREKEKYGTHELRDAHSKCTEFGHSRSRLLRKDLKPVNAWTKCWTIPNNIIPAEPLFNKTNNVGALIGVELYPDILKGREKELRNKFARRSRWRSSSN</sequence>